<organism evidence="2 3">
    <name type="scientific">Thermomicrobium roseum (strain ATCC 27502 / DSM 5159 / P-2)</name>
    <dbReference type="NCBI Taxonomy" id="309801"/>
    <lineage>
        <taxon>Bacteria</taxon>
        <taxon>Pseudomonadati</taxon>
        <taxon>Thermomicrobiota</taxon>
        <taxon>Thermomicrobia</taxon>
        <taxon>Thermomicrobiales</taxon>
        <taxon>Thermomicrobiaceae</taxon>
        <taxon>Thermomicrobium</taxon>
    </lineage>
</organism>
<gene>
    <name evidence="2" type="ordered locus">trd_A0195</name>
</gene>
<evidence type="ECO:0000256" key="1">
    <source>
        <dbReference type="SAM" id="MobiDB-lite"/>
    </source>
</evidence>
<feature type="compositionally biased region" description="Basic and acidic residues" evidence="1">
    <location>
        <begin position="273"/>
        <end position="286"/>
    </location>
</feature>
<keyword evidence="2" id="KW-0614">Plasmid</keyword>
<name>B9L331_THERP</name>
<dbReference type="HOGENOM" id="CLU_658777_0_0_0"/>
<feature type="compositionally biased region" description="Basic and acidic residues" evidence="1">
    <location>
        <begin position="78"/>
        <end position="92"/>
    </location>
</feature>
<dbReference type="KEGG" id="tro:trd_A0195"/>
<keyword evidence="3" id="KW-1185">Reference proteome</keyword>
<protein>
    <submittedName>
        <fullName evidence="2">Uncharacterized protein</fullName>
    </submittedName>
</protein>
<dbReference type="Proteomes" id="UP000000447">
    <property type="component" value="Plasmid unnamed"/>
</dbReference>
<feature type="region of interest" description="Disordered" evidence="1">
    <location>
        <begin position="256"/>
        <end position="300"/>
    </location>
</feature>
<accession>B9L331</accession>
<proteinExistence type="predicted"/>
<dbReference type="EMBL" id="CP001276">
    <property type="protein sequence ID" value="ACM06444.1"/>
    <property type="molecule type" value="Genomic_DNA"/>
</dbReference>
<reference evidence="2 3" key="1">
    <citation type="journal article" date="2009" name="PLoS ONE">
        <title>Complete genome sequence of the aerobic CO-oxidizing thermophile Thermomicrobium roseum.</title>
        <authorList>
            <person name="Wu D."/>
            <person name="Raymond J."/>
            <person name="Wu M."/>
            <person name="Chatterji S."/>
            <person name="Ren Q."/>
            <person name="Graham J.E."/>
            <person name="Bryant D.A."/>
            <person name="Robb F."/>
            <person name="Colman A."/>
            <person name="Tallon L.J."/>
            <person name="Badger J.H."/>
            <person name="Madupu R."/>
            <person name="Ward N.L."/>
            <person name="Eisen J.A."/>
        </authorList>
    </citation>
    <scope>NUCLEOTIDE SEQUENCE [LARGE SCALE GENOMIC DNA]</scope>
    <source>
        <strain evidence="3">ATCC 27502 / DSM 5159 / P-2</strain>
        <plasmid evidence="2">unnamed</plasmid>
    </source>
</reference>
<geneLocation type="plasmid" evidence="3">
    <name>Tros</name>
</geneLocation>
<evidence type="ECO:0000313" key="2">
    <source>
        <dbReference type="EMBL" id="ACM06444.1"/>
    </source>
</evidence>
<dbReference type="AlphaFoldDB" id="B9L331"/>
<feature type="region of interest" description="Disordered" evidence="1">
    <location>
        <begin position="28"/>
        <end position="93"/>
    </location>
</feature>
<feature type="region of interest" description="Disordered" evidence="1">
    <location>
        <begin position="329"/>
        <end position="369"/>
    </location>
</feature>
<sequence length="417" mass="44936">MVPARVRCAGDSRYRSCTREPMRLLQRRAARPGDRPARHRSCAPDQSDACLGGRPRRKVLHASPPQGRHRTAPHGRSWSHDAAHQRRTDRRAPGIPITSGSGAACPAGPGGPAIQGGRSGERVTGIVNAHGWVPPCLPRLWRGWVRQRLAPTGVGGASPVGHPFATGGRPAHAVGVRRCLTRWLGRAGNPLVGRWSRCRWDRRGGRYTSRGAAVPQGDGRGTPRPCTGWASIPSRAHARRGSAVRCLPCRGRALPDPPARRAGNGRAAWPDAHNAERHGREDDCRPGRRAGGVVRRRSASPWHRLRGPSPVARYLPRFGAADSLCRAQAPPDPPARRAGNGRAVSSARSVLPGPAVTPRATGDRANGRPIQCVPRRWTTCRVAPTDALTLQTARSRCITFARHIVSSRLALGSYPFG</sequence>
<evidence type="ECO:0000313" key="3">
    <source>
        <dbReference type="Proteomes" id="UP000000447"/>
    </source>
</evidence>